<proteinExistence type="predicted"/>
<evidence type="ECO:0000313" key="1">
    <source>
        <dbReference type="EMBL" id="EAZ93460.1"/>
    </source>
</evidence>
<accession>A3II28</accession>
<dbReference type="AlphaFoldDB" id="A3II28"/>
<organism evidence="1 2">
    <name type="scientific">Crocosphaera chwakensis CCY0110</name>
    <dbReference type="NCBI Taxonomy" id="391612"/>
    <lineage>
        <taxon>Bacteria</taxon>
        <taxon>Bacillati</taxon>
        <taxon>Cyanobacteriota</taxon>
        <taxon>Cyanophyceae</taxon>
        <taxon>Oscillatoriophycideae</taxon>
        <taxon>Chroococcales</taxon>
        <taxon>Aphanothecaceae</taxon>
        <taxon>Crocosphaera</taxon>
        <taxon>Crocosphaera chwakensis</taxon>
    </lineage>
</organism>
<evidence type="ECO:0000313" key="2">
    <source>
        <dbReference type="Proteomes" id="UP000003781"/>
    </source>
</evidence>
<dbReference type="Proteomes" id="UP000003781">
    <property type="component" value="Unassembled WGS sequence"/>
</dbReference>
<gene>
    <name evidence="1" type="ORF">CY0110_16732</name>
</gene>
<dbReference type="EMBL" id="AAXW01000002">
    <property type="protein sequence ID" value="EAZ93460.1"/>
    <property type="molecule type" value="Genomic_DNA"/>
</dbReference>
<protein>
    <submittedName>
        <fullName evidence="1">Uncharacterized protein</fullName>
    </submittedName>
</protein>
<comment type="caution">
    <text evidence="1">The sequence shown here is derived from an EMBL/GenBank/DDBJ whole genome shotgun (WGS) entry which is preliminary data.</text>
</comment>
<reference evidence="1 2" key="1">
    <citation type="submission" date="2007-03" db="EMBL/GenBank/DDBJ databases">
        <authorList>
            <person name="Stal L."/>
            <person name="Ferriera S."/>
            <person name="Johnson J."/>
            <person name="Kravitz S."/>
            <person name="Beeson K."/>
            <person name="Sutton G."/>
            <person name="Rogers Y.-H."/>
            <person name="Friedman R."/>
            <person name="Frazier M."/>
            <person name="Venter J.C."/>
        </authorList>
    </citation>
    <scope>NUCLEOTIDE SEQUENCE [LARGE SCALE GENOMIC DNA]</scope>
    <source>
        <strain evidence="1 2">CCY0110</strain>
    </source>
</reference>
<name>A3II28_9CHRO</name>
<keyword evidence="2" id="KW-1185">Reference proteome</keyword>
<sequence>MLRIHAITLAKQLSLLKKHKDKC</sequence>